<feature type="region of interest" description="Disordered" evidence="1">
    <location>
        <begin position="52"/>
        <end position="99"/>
    </location>
</feature>
<sequence length="157" mass="17366">MYHRLYPESTASTALSWTTFCCLPPVARAESRSIVPRQRRLCLGLQGQPCEARDHVRDGPGTRGQLVEPTSRGQHVEANSSRPARRGQQLDASNQPHGPRLLASRKLAVSRQHPAPCNPLQACKRQRISILSIRIHGITSQRRALVQLACATRLPLG</sequence>
<accession>A0A2C5ZHQ9</accession>
<evidence type="ECO:0000313" key="2">
    <source>
        <dbReference type="EMBL" id="PHH79546.1"/>
    </source>
</evidence>
<keyword evidence="3" id="KW-1185">Reference proteome</keyword>
<protein>
    <submittedName>
        <fullName evidence="2">Uncharacterized protein</fullName>
    </submittedName>
</protein>
<comment type="caution">
    <text evidence="2">The sequence shown here is derived from an EMBL/GenBank/DDBJ whole genome shotgun (WGS) entry which is preliminary data.</text>
</comment>
<dbReference type="Proteomes" id="UP000224854">
    <property type="component" value="Unassembled WGS sequence"/>
</dbReference>
<proteinExistence type="predicted"/>
<dbReference type="EMBL" id="NJEU01000182">
    <property type="protein sequence ID" value="PHH79546.1"/>
    <property type="molecule type" value="Genomic_DNA"/>
</dbReference>
<dbReference type="AlphaFoldDB" id="A0A2C5ZHQ9"/>
<name>A0A2C5ZHQ9_9HYPO</name>
<reference evidence="2 3" key="1">
    <citation type="submission" date="2017-06" db="EMBL/GenBank/DDBJ databases">
        <title>Ant-infecting Ophiocordyceps genomes reveal a high diversity of potential behavioral manipulation genes and a possible major role for enterotoxins.</title>
        <authorList>
            <person name="De Bekker C."/>
            <person name="Evans H.C."/>
            <person name="Brachmann A."/>
            <person name="Hughes D.P."/>
        </authorList>
    </citation>
    <scope>NUCLEOTIDE SEQUENCE [LARGE SCALE GENOMIC DNA]</scope>
    <source>
        <strain evidence="2 3">1348a</strain>
    </source>
</reference>
<feature type="compositionally biased region" description="Polar residues" evidence="1">
    <location>
        <begin position="71"/>
        <end position="82"/>
    </location>
</feature>
<evidence type="ECO:0000313" key="3">
    <source>
        <dbReference type="Proteomes" id="UP000224854"/>
    </source>
</evidence>
<gene>
    <name evidence="2" type="ORF">CDD82_2320</name>
</gene>
<evidence type="ECO:0000256" key="1">
    <source>
        <dbReference type="SAM" id="MobiDB-lite"/>
    </source>
</evidence>
<organism evidence="2 3">
    <name type="scientific">Ophiocordyceps australis</name>
    <dbReference type="NCBI Taxonomy" id="1399860"/>
    <lineage>
        <taxon>Eukaryota</taxon>
        <taxon>Fungi</taxon>
        <taxon>Dikarya</taxon>
        <taxon>Ascomycota</taxon>
        <taxon>Pezizomycotina</taxon>
        <taxon>Sordariomycetes</taxon>
        <taxon>Hypocreomycetidae</taxon>
        <taxon>Hypocreales</taxon>
        <taxon>Ophiocordycipitaceae</taxon>
        <taxon>Ophiocordyceps</taxon>
    </lineage>
</organism>